<name>A0A1W1YQL9_9FLAO</name>
<dbReference type="RefSeq" id="WP_084060031.1">
    <property type="nucleotide sequence ID" value="NZ_FWXO01000001.1"/>
</dbReference>
<feature type="transmembrane region" description="Helical" evidence="1">
    <location>
        <begin position="293"/>
        <end position="309"/>
    </location>
</feature>
<evidence type="ECO:0000313" key="2">
    <source>
        <dbReference type="EMBL" id="SMC38412.1"/>
    </source>
</evidence>
<dbReference type="Pfam" id="PF14897">
    <property type="entry name" value="EpsG"/>
    <property type="match status" value="1"/>
</dbReference>
<gene>
    <name evidence="2" type="ORF">SAMN05660703_0750</name>
</gene>
<feature type="transmembrane region" description="Helical" evidence="1">
    <location>
        <begin position="152"/>
        <end position="175"/>
    </location>
</feature>
<dbReference type="STRING" id="504486.SAMN05660703_0750"/>
<evidence type="ECO:0000313" key="3">
    <source>
        <dbReference type="Proteomes" id="UP000192360"/>
    </source>
</evidence>
<protein>
    <submittedName>
        <fullName evidence="2">EpsG family protein</fullName>
    </submittedName>
</protein>
<feature type="transmembrane region" description="Helical" evidence="1">
    <location>
        <begin position="262"/>
        <end position="281"/>
    </location>
</feature>
<dbReference type="Proteomes" id="UP000192360">
    <property type="component" value="Unassembled WGS sequence"/>
</dbReference>
<keyword evidence="1" id="KW-0472">Membrane</keyword>
<sequence length="342" mass="39781">MWFYIFLFTGLSILTLSRKEKPKLTLILIMGFLIVIAGFRGNIDNDYLTYVKNYTLITTGKPVLFEPFFIVVSLIIKFTINNVIGVFVLFAIFGVGLKYLAIKKLSDFWLCSILVYYSYFYFLHDMTQIRTSIASAILLLAIPYIRSQNIKMFLLLVFLGAMSHYSLIAILPMYFISTKKVENIFYFLIPVAYLLFYLNINISSLIGLVNSFYEGGGTRFEFYAILAKNNSIEVLSVLQLIHIILCYIFLWKWKFLSKKNAYFIILLKFYIIGTSLYVAFADIPALGIRFSELFHIVEIILIPMLIYLTKKKIDAKFLIIILSLFSLLLLTFRLELFKPYFN</sequence>
<dbReference type="EMBL" id="FWXO01000001">
    <property type="protein sequence ID" value="SMC38412.1"/>
    <property type="molecule type" value="Genomic_DNA"/>
</dbReference>
<keyword evidence="1" id="KW-1133">Transmembrane helix</keyword>
<feature type="transmembrane region" description="Helical" evidence="1">
    <location>
        <begin position="105"/>
        <end position="122"/>
    </location>
</feature>
<feature type="transmembrane region" description="Helical" evidence="1">
    <location>
        <begin position="24"/>
        <end position="43"/>
    </location>
</feature>
<keyword evidence="1" id="KW-0812">Transmembrane</keyword>
<dbReference type="AlphaFoldDB" id="A0A1W1YQL9"/>
<evidence type="ECO:0000256" key="1">
    <source>
        <dbReference type="SAM" id="Phobius"/>
    </source>
</evidence>
<feature type="transmembrane region" description="Helical" evidence="1">
    <location>
        <begin position="230"/>
        <end position="250"/>
    </location>
</feature>
<proteinExistence type="predicted"/>
<feature type="transmembrane region" description="Helical" evidence="1">
    <location>
        <begin position="187"/>
        <end position="209"/>
    </location>
</feature>
<organism evidence="2 3">
    <name type="scientific">Cellulophaga tyrosinoxydans</name>
    <dbReference type="NCBI Taxonomy" id="504486"/>
    <lineage>
        <taxon>Bacteria</taxon>
        <taxon>Pseudomonadati</taxon>
        <taxon>Bacteroidota</taxon>
        <taxon>Flavobacteriia</taxon>
        <taxon>Flavobacteriales</taxon>
        <taxon>Flavobacteriaceae</taxon>
        <taxon>Cellulophaga</taxon>
    </lineage>
</organism>
<accession>A0A1W1YQL9</accession>
<dbReference type="InterPro" id="IPR049458">
    <property type="entry name" value="EpsG-like"/>
</dbReference>
<reference evidence="2 3" key="1">
    <citation type="submission" date="2017-04" db="EMBL/GenBank/DDBJ databases">
        <authorList>
            <person name="Afonso C.L."/>
            <person name="Miller P.J."/>
            <person name="Scott M.A."/>
            <person name="Spackman E."/>
            <person name="Goraichik I."/>
            <person name="Dimitrov K.M."/>
            <person name="Suarez D.L."/>
            <person name="Swayne D.E."/>
        </authorList>
    </citation>
    <scope>NUCLEOTIDE SEQUENCE [LARGE SCALE GENOMIC DNA]</scope>
    <source>
        <strain evidence="2 3">DSM 21164</strain>
    </source>
</reference>
<keyword evidence="3" id="KW-1185">Reference proteome</keyword>
<feature type="transmembrane region" description="Helical" evidence="1">
    <location>
        <begin position="315"/>
        <end position="334"/>
    </location>
</feature>